<reference evidence="3" key="1">
    <citation type="submission" date="2020-12" db="EMBL/GenBank/DDBJ databases">
        <title>Desulfobium dissulfuricans gen. nov., sp. nov., a novel mesophilic, sulfate-reducing bacterium isolated from a deep-sea hydrothermal vent.</title>
        <authorList>
            <person name="Hashimoto Y."/>
            <person name="Tame A."/>
            <person name="Sawayama S."/>
            <person name="Miyazaki J."/>
            <person name="Takai K."/>
            <person name="Nakagawa S."/>
        </authorList>
    </citation>
    <scope>NUCLEOTIDE SEQUENCE</scope>
    <source>
        <strain evidence="3">GF1</strain>
    </source>
</reference>
<name>A0A915XHQ1_9BACT</name>
<feature type="repeat" description="NHL" evidence="2">
    <location>
        <begin position="219"/>
        <end position="262"/>
    </location>
</feature>
<dbReference type="KEGG" id="ddu:GF1_06810"/>
<dbReference type="PANTHER" id="PTHR24104">
    <property type="entry name" value="E3 UBIQUITIN-PROTEIN LIGASE NHLRC1-RELATED"/>
    <property type="match status" value="1"/>
</dbReference>
<dbReference type="Pfam" id="PF01436">
    <property type="entry name" value="NHL"/>
    <property type="match status" value="2"/>
</dbReference>
<dbReference type="GO" id="GO:0008270">
    <property type="term" value="F:zinc ion binding"/>
    <property type="evidence" value="ECO:0007669"/>
    <property type="project" value="UniProtKB-KW"/>
</dbReference>
<dbReference type="AlphaFoldDB" id="A0A915XHQ1"/>
<sequence>MLTGQHAIRNILPLLFLLCLLLPSALPATEQPFPASRYRELFRLRDGFHLPSDVGVDRKGRIFVLDGTADRIRVYGRDGSHLLDLGTPNLLNQPLGLDVSASGDVVVADSGNHRLILFSATNKPPRIFPLPPAENGEAADCSDVAFAPDGSFVVVDNDNHRVLRLDRMGIPIWSRGVMGRNPGEFRYPFMLATDRDGRSYVVEVINTRIQVLNPDGSFGHFIGGWGIEPGQFFRPKGIAISPGGEVYVSDSYLGVIQIFDRGGSLRGIVTDPSGNIIRFTTPVGLTVSRNNLYVVEMYTGQVVVLEKIR</sequence>
<evidence type="ECO:0000313" key="4">
    <source>
        <dbReference type="Proteomes" id="UP001063350"/>
    </source>
</evidence>
<proteinExistence type="predicted"/>
<evidence type="ECO:0000256" key="2">
    <source>
        <dbReference type="PROSITE-ProRule" id="PRU00504"/>
    </source>
</evidence>
<dbReference type="InterPro" id="IPR011042">
    <property type="entry name" value="6-blade_b-propeller_TolB-like"/>
</dbReference>
<dbReference type="PROSITE" id="PS51125">
    <property type="entry name" value="NHL"/>
    <property type="match status" value="2"/>
</dbReference>
<dbReference type="Gene3D" id="2.120.10.30">
    <property type="entry name" value="TolB, C-terminal domain"/>
    <property type="match status" value="2"/>
</dbReference>
<dbReference type="EMBL" id="AP024233">
    <property type="protein sequence ID" value="BCO08305.1"/>
    <property type="molecule type" value="Genomic_DNA"/>
</dbReference>
<dbReference type="CDD" id="cd05819">
    <property type="entry name" value="NHL"/>
    <property type="match status" value="1"/>
</dbReference>
<accession>A0A915XHQ1</accession>
<dbReference type="InterPro" id="IPR050952">
    <property type="entry name" value="TRIM-NHL_E3_ligases"/>
</dbReference>
<organism evidence="3 4">
    <name type="scientific">Desulfolithobacter dissulfuricans</name>
    <dbReference type="NCBI Taxonomy" id="2795293"/>
    <lineage>
        <taxon>Bacteria</taxon>
        <taxon>Pseudomonadati</taxon>
        <taxon>Thermodesulfobacteriota</taxon>
        <taxon>Desulfobulbia</taxon>
        <taxon>Desulfobulbales</taxon>
        <taxon>Desulfobulbaceae</taxon>
        <taxon>Desulfolithobacter</taxon>
    </lineage>
</organism>
<keyword evidence="4" id="KW-1185">Reference proteome</keyword>
<feature type="repeat" description="NHL" evidence="2">
    <location>
        <begin position="91"/>
        <end position="121"/>
    </location>
</feature>
<evidence type="ECO:0000313" key="3">
    <source>
        <dbReference type="EMBL" id="BCO08305.1"/>
    </source>
</evidence>
<keyword evidence="1" id="KW-0677">Repeat</keyword>
<protein>
    <submittedName>
        <fullName evidence="3">Uncharacterized protein</fullName>
    </submittedName>
</protein>
<dbReference type="PANTHER" id="PTHR24104:SF25">
    <property type="entry name" value="PROTEIN LIN-41"/>
    <property type="match status" value="1"/>
</dbReference>
<gene>
    <name evidence="3" type="ORF">GF1_06810</name>
</gene>
<dbReference type="InterPro" id="IPR001258">
    <property type="entry name" value="NHL_repeat"/>
</dbReference>
<dbReference type="Proteomes" id="UP001063350">
    <property type="component" value="Chromosome"/>
</dbReference>
<evidence type="ECO:0000256" key="1">
    <source>
        <dbReference type="ARBA" id="ARBA00022737"/>
    </source>
</evidence>
<dbReference type="SUPFAM" id="SSF101898">
    <property type="entry name" value="NHL repeat"/>
    <property type="match status" value="1"/>
</dbReference>